<evidence type="ECO:0000256" key="2">
    <source>
        <dbReference type="SAM" id="MobiDB-lite"/>
    </source>
</evidence>
<evidence type="ECO:0000259" key="4">
    <source>
        <dbReference type="PROSITE" id="PS50048"/>
    </source>
</evidence>
<evidence type="ECO:0000313" key="5">
    <source>
        <dbReference type="EMBL" id="KAK0745551.1"/>
    </source>
</evidence>
<proteinExistence type="predicted"/>
<keyword evidence="3" id="KW-0812">Transmembrane</keyword>
<keyword evidence="6" id="KW-1185">Reference proteome</keyword>
<comment type="caution">
    <text evidence="5">The sequence shown here is derived from an EMBL/GenBank/DDBJ whole genome shotgun (WGS) entry which is preliminary data.</text>
</comment>
<dbReference type="CDD" id="cd00067">
    <property type="entry name" value="GAL4"/>
    <property type="match status" value="1"/>
</dbReference>
<dbReference type="AlphaFoldDB" id="A0AA40EUD4"/>
<keyword evidence="3" id="KW-0472">Membrane</keyword>
<organism evidence="5 6">
    <name type="scientific">Schizothecium vesticola</name>
    <dbReference type="NCBI Taxonomy" id="314040"/>
    <lineage>
        <taxon>Eukaryota</taxon>
        <taxon>Fungi</taxon>
        <taxon>Dikarya</taxon>
        <taxon>Ascomycota</taxon>
        <taxon>Pezizomycotina</taxon>
        <taxon>Sordariomycetes</taxon>
        <taxon>Sordariomycetidae</taxon>
        <taxon>Sordariales</taxon>
        <taxon>Schizotheciaceae</taxon>
        <taxon>Schizothecium</taxon>
    </lineage>
</organism>
<evidence type="ECO:0000256" key="1">
    <source>
        <dbReference type="ARBA" id="ARBA00023242"/>
    </source>
</evidence>
<dbReference type="Gene3D" id="4.10.240.10">
    <property type="entry name" value="Zn(2)-C6 fungal-type DNA-binding domain"/>
    <property type="match status" value="1"/>
</dbReference>
<protein>
    <recommendedName>
        <fullName evidence="4">Zn(2)-C6 fungal-type domain-containing protein</fullName>
    </recommendedName>
</protein>
<dbReference type="PANTHER" id="PTHR47784">
    <property type="entry name" value="STEROL UPTAKE CONTROL PROTEIN 2"/>
    <property type="match status" value="1"/>
</dbReference>
<dbReference type="SUPFAM" id="SSF57701">
    <property type="entry name" value="Zn2/Cys6 DNA-binding domain"/>
    <property type="match status" value="1"/>
</dbReference>
<dbReference type="PROSITE" id="PS00463">
    <property type="entry name" value="ZN2_CY6_FUNGAL_1"/>
    <property type="match status" value="1"/>
</dbReference>
<dbReference type="InterPro" id="IPR001138">
    <property type="entry name" value="Zn2Cys6_DnaBD"/>
</dbReference>
<keyword evidence="1" id="KW-0539">Nucleus</keyword>
<feature type="domain" description="Zn(2)-C6 fungal-type" evidence="4">
    <location>
        <begin position="36"/>
        <end position="66"/>
    </location>
</feature>
<dbReference type="InterPro" id="IPR053157">
    <property type="entry name" value="Sterol_Uptake_Regulator"/>
</dbReference>
<feature type="region of interest" description="Disordered" evidence="2">
    <location>
        <begin position="1"/>
        <end position="35"/>
    </location>
</feature>
<dbReference type="PROSITE" id="PS50048">
    <property type="entry name" value="ZN2_CY6_FUNGAL_2"/>
    <property type="match status" value="1"/>
</dbReference>
<evidence type="ECO:0000256" key="3">
    <source>
        <dbReference type="SAM" id="Phobius"/>
    </source>
</evidence>
<dbReference type="PANTHER" id="PTHR47784:SF5">
    <property type="entry name" value="STEROL UPTAKE CONTROL PROTEIN 2"/>
    <property type="match status" value="1"/>
</dbReference>
<dbReference type="GO" id="GO:0008270">
    <property type="term" value="F:zinc ion binding"/>
    <property type="evidence" value="ECO:0007669"/>
    <property type="project" value="InterPro"/>
</dbReference>
<dbReference type="Pfam" id="PF00172">
    <property type="entry name" value="Zn_clus"/>
    <property type="match status" value="1"/>
</dbReference>
<sequence>MPAQMSPHISELGVPNPPSNGPAKKGRKSKGKSRLGCSTCKERKVKCDEQRPACSQCKTSTRRCVYPIRALPKWQGQVVTFPLSTSSSSERETRTAGVEGQVDTVYAVEGSTATDIATPPILSEPSQSFDIQHVFLLVHFTSTTSSILLGSPSLWARDATQLAFRNDFLMHAILALSARHLQEHRDCPGDYDFKLLESDHLQKALTSFSSAVNANVVSGQDALLATSFLLFFHACADVTSGANLSQPCEDTSFTFLRGLRSLVIENSHVAHSGLFKSLVAKPHLLPLVLPPAVPLQGPGAVLMRLLHNLLQRSPFMENQELYIERIESLTSYFSLLEAQCNDTKTLDELLMSCLRWQVFCSAEYVALVQGHDIIALTILAHYYAVVGYLLAGAKDKWWWLRRKPIYMVRAIGKYVGPDYASWMEWPRMIAQRCEETG</sequence>
<dbReference type="GO" id="GO:0001228">
    <property type="term" value="F:DNA-binding transcription activator activity, RNA polymerase II-specific"/>
    <property type="evidence" value="ECO:0007669"/>
    <property type="project" value="TreeGrafter"/>
</dbReference>
<gene>
    <name evidence="5" type="ORF">B0T18DRAFT_409685</name>
</gene>
<keyword evidence="3" id="KW-1133">Transmembrane helix</keyword>
<name>A0AA40EUD4_9PEZI</name>
<reference evidence="5" key="1">
    <citation type="submission" date="2023-06" db="EMBL/GenBank/DDBJ databases">
        <title>Genome-scale phylogeny and comparative genomics of the fungal order Sordariales.</title>
        <authorList>
            <consortium name="Lawrence Berkeley National Laboratory"/>
            <person name="Hensen N."/>
            <person name="Bonometti L."/>
            <person name="Westerberg I."/>
            <person name="Brannstrom I.O."/>
            <person name="Guillou S."/>
            <person name="Cros-Aarteil S."/>
            <person name="Calhoun S."/>
            <person name="Haridas S."/>
            <person name="Kuo A."/>
            <person name="Mondo S."/>
            <person name="Pangilinan J."/>
            <person name="Riley R."/>
            <person name="LaButti K."/>
            <person name="Andreopoulos B."/>
            <person name="Lipzen A."/>
            <person name="Chen C."/>
            <person name="Yanf M."/>
            <person name="Daum C."/>
            <person name="Ng V."/>
            <person name="Clum A."/>
            <person name="Steindorff A."/>
            <person name="Ohm R."/>
            <person name="Martin F."/>
            <person name="Silar P."/>
            <person name="Natvig D."/>
            <person name="Lalanne C."/>
            <person name="Gautier V."/>
            <person name="Ament-velasquez S.L."/>
            <person name="Kruys A."/>
            <person name="Hutchinson M.I."/>
            <person name="Powell A.J."/>
            <person name="Barry K."/>
            <person name="Miller A.N."/>
            <person name="Grigoriev I.V."/>
            <person name="Debuchy R."/>
            <person name="Gladieux P."/>
            <person name="Thoren M.H."/>
            <person name="Johannesson H."/>
        </authorList>
    </citation>
    <scope>NUCLEOTIDE SEQUENCE</scope>
    <source>
        <strain evidence="5">SMH3187-1</strain>
    </source>
</reference>
<accession>A0AA40EUD4</accession>
<dbReference type="Proteomes" id="UP001172155">
    <property type="component" value="Unassembled WGS sequence"/>
</dbReference>
<dbReference type="SMART" id="SM00066">
    <property type="entry name" value="GAL4"/>
    <property type="match status" value="1"/>
</dbReference>
<dbReference type="Pfam" id="PF11951">
    <property type="entry name" value="Fungal_trans_2"/>
    <property type="match status" value="1"/>
</dbReference>
<dbReference type="EMBL" id="JAUKUD010000004">
    <property type="protein sequence ID" value="KAK0745551.1"/>
    <property type="molecule type" value="Genomic_DNA"/>
</dbReference>
<dbReference type="InterPro" id="IPR036864">
    <property type="entry name" value="Zn2-C6_fun-type_DNA-bd_sf"/>
</dbReference>
<dbReference type="InterPro" id="IPR021858">
    <property type="entry name" value="Fun_TF"/>
</dbReference>
<feature type="compositionally biased region" description="Basic residues" evidence="2">
    <location>
        <begin position="24"/>
        <end position="33"/>
    </location>
</feature>
<evidence type="ECO:0000313" key="6">
    <source>
        <dbReference type="Proteomes" id="UP001172155"/>
    </source>
</evidence>
<feature type="transmembrane region" description="Helical" evidence="3">
    <location>
        <begin position="373"/>
        <end position="393"/>
    </location>
</feature>